<dbReference type="SUPFAM" id="SSF56784">
    <property type="entry name" value="HAD-like"/>
    <property type="match status" value="1"/>
</dbReference>
<dbReference type="InterPro" id="IPR023214">
    <property type="entry name" value="HAD_sf"/>
</dbReference>
<dbReference type="InterPro" id="IPR031315">
    <property type="entry name" value="LNS2/PITP"/>
</dbReference>
<evidence type="ECO:0000313" key="3">
    <source>
        <dbReference type="EMBL" id="VDP78644.1"/>
    </source>
</evidence>
<accession>A0A3P8H801</accession>
<evidence type="ECO:0000313" key="4">
    <source>
        <dbReference type="Proteomes" id="UP000272942"/>
    </source>
</evidence>
<dbReference type="EMBL" id="UZAN01043557">
    <property type="protein sequence ID" value="VDP78644.1"/>
    <property type="molecule type" value="Genomic_DNA"/>
</dbReference>
<dbReference type="GO" id="GO:0035091">
    <property type="term" value="F:phosphatidylinositol binding"/>
    <property type="evidence" value="ECO:0007669"/>
    <property type="project" value="TreeGrafter"/>
</dbReference>
<feature type="compositionally biased region" description="Low complexity" evidence="1">
    <location>
        <begin position="222"/>
        <end position="235"/>
    </location>
</feature>
<gene>
    <name evidence="3" type="ORF">ECPE_LOCUS6545</name>
</gene>
<dbReference type="Gene3D" id="3.40.50.1000">
    <property type="entry name" value="HAD superfamily/HAD-like"/>
    <property type="match status" value="1"/>
</dbReference>
<keyword evidence="4" id="KW-1185">Reference proteome</keyword>
<dbReference type="InterPro" id="IPR001666">
    <property type="entry name" value="PI_transfer"/>
</dbReference>
<dbReference type="Pfam" id="PF24695">
    <property type="entry name" value="PITM1-3"/>
    <property type="match status" value="1"/>
</dbReference>
<sequence>MDLVSMTNEKILIQSRSLSGTWNTIGTEVTDSSGRIHYHVPEQRRFTVGLHPILLSAESDREHPVQLTLAVVPPNTEAVVFSVDGSFAASLSIMGKDPKIRPGAVDVARHWHSLGYLIIYLSARPDMQQRRVTSWLANHNFPQGITLFVEGISTDPLRQKGQLLKNICEKPLTRGYAVHLSQLAAGNPLSCPAVGALSTAMGLGHSPFERPPVRISPRQSDQKSASSQSSKFSMV</sequence>
<name>A0A3P8H801_9TREM</name>
<dbReference type="Proteomes" id="UP000272942">
    <property type="component" value="Unassembled WGS sequence"/>
</dbReference>
<evidence type="ECO:0000256" key="1">
    <source>
        <dbReference type="SAM" id="MobiDB-lite"/>
    </source>
</evidence>
<dbReference type="SMART" id="SM00775">
    <property type="entry name" value="LNS2"/>
    <property type="match status" value="1"/>
</dbReference>
<feature type="domain" description="LNS2/PITP" evidence="2">
    <location>
        <begin position="79"/>
        <end position="200"/>
    </location>
</feature>
<dbReference type="GO" id="GO:0008525">
    <property type="term" value="F:phosphatidylcholine transporter activity"/>
    <property type="evidence" value="ECO:0007669"/>
    <property type="project" value="TreeGrafter"/>
</dbReference>
<dbReference type="PANTHER" id="PTHR10658:SF81">
    <property type="entry name" value="PROTEIN RETINAL DEGENERATION B"/>
    <property type="match status" value="1"/>
</dbReference>
<dbReference type="GO" id="GO:0031210">
    <property type="term" value="F:phosphatidylcholine binding"/>
    <property type="evidence" value="ECO:0007669"/>
    <property type="project" value="TreeGrafter"/>
</dbReference>
<organism evidence="3 4">
    <name type="scientific">Echinostoma caproni</name>
    <dbReference type="NCBI Taxonomy" id="27848"/>
    <lineage>
        <taxon>Eukaryota</taxon>
        <taxon>Metazoa</taxon>
        <taxon>Spiralia</taxon>
        <taxon>Lophotrochozoa</taxon>
        <taxon>Platyhelminthes</taxon>
        <taxon>Trematoda</taxon>
        <taxon>Digenea</taxon>
        <taxon>Plagiorchiida</taxon>
        <taxon>Echinostomata</taxon>
        <taxon>Echinostomatoidea</taxon>
        <taxon>Echinostomatidae</taxon>
        <taxon>Echinostoma</taxon>
    </lineage>
</organism>
<dbReference type="PANTHER" id="PTHR10658">
    <property type="entry name" value="PHOSPHATIDYLINOSITOL TRANSFER PROTEIN"/>
    <property type="match status" value="1"/>
</dbReference>
<dbReference type="AlphaFoldDB" id="A0A3P8H801"/>
<dbReference type="GO" id="GO:0005737">
    <property type="term" value="C:cytoplasm"/>
    <property type="evidence" value="ECO:0007669"/>
    <property type="project" value="TreeGrafter"/>
</dbReference>
<dbReference type="GO" id="GO:0008526">
    <property type="term" value="F:phosphatidylinositol transfer activity"/>
    <property type="evidence" value="ECO:0007669"/>
    <property type="project" value="TreeGrafter"/>
</dbReference>
<feature type="region of interest" description="Disordered" evidence="1">
    <location>
        <begin position="208"/>
        <end position="235"/>
    </location>
</feature>
<proteinExistence type="predicted"/>
<evidence type="ECO:0000259" key="2">
    <source>
        <dbReference type="SMART" id="SM00775"/>
    </source>
</evidence>
<protein>
    <recommendedName>
        <fullName evidence="2">LNS2/PITP domain-containing protein</fullName>
    </recommendedName>
</protein>
<dbReference type="OrthoDB" id="167576at2759"/>
<reference evidence="3 4" key="1">
    <citation type="submission" date="2018-11" db="EMBL/GenBank/DDBJ databases">
        <authorList>
            <consortium name="Pathogen Informatics"/>
        </authorList>
    </citation>
    <scope>NUCLEOTIDE SEQUENCE [LARGE SCALE GENOMIC DNA]</scope>
    <source>
        <strain evidence="3 4">Egypt</strain>
    </source>
</reference>
<dbReference type="Pfam" id="PF24694">
    <property type="entry name" value="LNS2_PITM1-3"/>
    <property type="match status" value="1"/>
</dbReference>
<dbReference type="InterPro" id="IPR036412">
    <property type="entry name" value="HAD-like_sf"/>
</dbReference>